<accession>A0A7L7LA48</accession>
<dbReference type="GO" id="GO:0004181">
    <property type="term" value="F:metallocarboxypeptidase activity"/>
    <property type="evidence" value="ECO:0007669"/>
    <property type="project" value="InterPro"/>
</dbReference>
<proteinExistence type="predicted"/>
<evidence type="ECO:0000313" key="2">
    <source>
        <dbReference type="EMBL" id="QMU29279.1"/>
    </source>
</evidence>
<dbReference type="SUPFAM" id="SSF53187">
    <property type="entry name" value="Zn-dependent exopeptidases"/>
    <property type="match status" value="1"/>
</dbReference>
<dbReference type="Proteomes" id="UP000514509">
    <property type="component" value="Chromosome"/>
</dbReference>
<dbReference type="GO" id="GO:0006508">
    <property type="term" value="P:proteolysis"/>
    <property type="evidence" value="ECO:0007669"/>
    <property type="project" value="InterPro"/>
</dbReference>
<evidence type="ECO:0000259" key="1">
    <source>
        <dbReference type="Pfam" id="PF00246"/>
    </source>
</evidence>
<organism evidence="2 3">
    <name type="scientific">Adhaeribacter radiodurans</name>
    <dbReference type="NCBI Taxonomy" id="2745197"/>
    <lineage>
        <taxon>Bacteria</taxon>
        <taxon>Pseudomonadati</taxon>
        <taxon>Bacteroidota</taxon>
        <taxon>Cytophagia</taxon>
        <taxon>Cytophagales</taxon>
        <taxon>Hymenobacteraceae</taxon>
        <taxon>Adhaeribacter</taxon>
    </lineage>
</organism>
<protein>
    <recommendedName>
        <fullName evidence="1">Peptidase M14 domain-containing protein</fullName>
    </recommendedName>
</protein>
<dbReference type="AlphaFoldDB" id="A0A7L7LA48"/>
<feature type="domain" description="Peptidase M14" evidence="1">
    <location>
        <begin position="41"/>
        <end position="176"/>
    </location>
</feature>
<gene>
    <name evidence="2" type="ORF">HUW48_15105</name>
</gene>
<evidence type="ECO:0000313" key="3">
    <source>
        <dbReference type="Proteomes" id="UP000514509"/>
    </source>
</evidence>
<keyword evidence="3" id="KW-1185">Reference proteome</keyword>
<dbReference type="Gene3D" id="3.40.630.10">
    <property type="entry name" value="Zn peptidases"/>
    <property type="match status" value="1"/>
</dbReference>
<dbReference type="KEGG" id="add:HUW48_15105"/>
<dbReference type="InterPro" id="IPR000834">
    <property type="entry name" value="Peptidase_M14"/>
</dbReference>
<dbReference type="GO" id="GO:0008270">
    <property type="term" value="F:zinc ion binding"/>
    <property type="evidence" value="ECO:0007669"/>
    <property type="project" value="InterPro"/>
</dbReference>
<dbReference type="EMBL" id="CP055153">
    <property type="protein sequence ID" value="QMU29279.1"/>
    <property type="molecule type" value="Genomic_DNA"/>
</dbReference>
<reference evidence="2 3" key="1">
    <citation type="submission" date="2020-08" db="EMBL/GenBank/DDBJ databases">
        <title>Adhaeribacter dokdonensis sp. nov., isolated from the rhizosphere of Elymus tsukushiensis, a plant native to the Dokdo Islands, Republic of Korea.</title>
        <authorList>
            <person name="Ghim S.Y."/>
        </authorList>
    </citation>
    <scope>NUCLEOTIDE SEQUENCE [LARGE SCALE GENOMIC DNA]</scope>
    <source>
        <strain evidence="2 3">KUDC8001</strain>
    </source>
</reference>
<dbReference type="Pfam" id="PF00246">
    <property type="entry name" value="Peptidase_M14"/>
    <property type="match status" value="1"/>
</dbReference>
<name>A0A7L7LA48_9BACT</name>
<dbReference type="RefSeq" id="WP_182411738.1">
    <property type="nucleotide sequence ID" value="NZ_CP055153.1"/>
</dbReference>
<sequence>MLLTFLSILLQINPVITPGNWLTPFEKSYGKKTATYKECIAYYQHLDNAFDTFKLEEYGSTDSGKPLHIAILSLDKDFNPVSLRRKNKRILLIQNGIHPGEPEGIDASMMLARDYLLKKELQAYLKDVVVLFIPIYNVDGSLNRNSYSRANQDGPESYGFRGNARNLDLNRDYIKTDSRNAQTFTVLFQEWQPDIFVDTHTSNGADYQHTMTLIATQKDKLQGPLREYLTSQLLPQLYVGMQKLKFPMCPYVDSKGESPDSGLVGFLETPRYSTGYTTLFHTIGFVTETHMLKPFADRVKAQYNFLDVLIRTVQKDAAKIAAARQQAIKEMLAQKQFTINWQLDTTTVDTITFLGYEAKHKPSEVSGLSRLYYDRQAPYTKKINYYNTYRASLTVTRPTAYVVPQAWEEVIDRLRLNWVKMRTLRRDTSLTAEVYYLTDYKTGNRSYEGHYLHSGVQVRSEKQRLNYFAGDYIIPVNQPAARFLIETLEPQATDSYFNWGFFDGILQQKEYFSSYVFEDVAAKLLQQYPNLKKQLQEFITKNPEAAKNAQAQLDFVYRHSPYYEKSHLRYPITRIVP</sequence>